<evidence type="ECO:0000256" key="5">
    <source>
        <dbReference type="SAM" id="MobiDB-lite"/>
    </source>
</evidence>
<dbReference type="GO" id="GO:0004402">
    <property type="term" value="F:histone acetyltransferase activity"/>
    <property type="evidence" value="ECO:0007669"/>
    <property type="project" value="InterPro"/>
</dbReference>
<evidence type="ECO:0000256" key="2">
    <source>
        <dbReference type="ARBA" id="ARBA00023015"/>
    </source>
</evidence>
<comment type="caution">
    <text evidence="7">The sequence shown here is derived from an EMBL/GenBank/DDBJ whole genome shotgun (WGS) entry which is preliminary data.</text>
</comment>
<dbReference type="SUPFAM" id="SSF69125">
    <property type="entry name" value="Nuclear receptor coactivator interlocking domain"/>
    <property type="match status" value="1"/>
</dbReference>
<feature type="compositionally biased region" description="Polar residues" evidence="5">
    <location>
        <begin position="9"/>
        <end position="27"/>
    </location>
</feature>
<reference evidence="7 8" key="1">
    <citation type="journal article" date="2020" name="Nature">
        <title>Six reference-quality genomes reveal evolution of bat adaptations.</title>
        <authorList>
            <person name="Jebb D."/>
            <person name="Huang Z."/>
            <person name="Pippel M."/>
            <person name="Hughes G.M."/>
            <person name="Lavrichenko K."/>
            <person name="Devanna P."/>
            <person name="Winkler S."/>
            <person name="Jermiin L.S."/>
            <person name="Skirmuntt E.C."/>
            <person name="Katzourakis A."/>
            <person name="Burkitt-Gray L."/>
            <person name="Ray D.A."/>
            <person name="Sullivan K.A.M."/>
            <person name="Roscito J.G."/>
            <person name="Kirilenko B.M."/>
            <person name="Davalos L.M."/>
            <person name="Corthals A.P."/>
            <person name="Power M.L."/>
            <person name="Jones G."/>
            <person name="Ransome R.D."/>
            <person name="Dechmann D.K.N."/>
            <person name="Locatelli A.G."/>
            <person name="Puechmaille S.J."/>
            <person name="Fedrigo O."/>
            <person name="Jarvis E.D."/>
            <person name="Hiller M."/>
            <person name="Vernes S.C."/>
            <person name="Myers E.W."/>
            <person name="Teeling E.C."/>
        </authorList>
    </citation>
    <scope>NUCLEOTIDE SEQUENCE [LARGE SCALE GENOMIC DNA]</scope>
    <source>
        <strain evidence="7">MMyoMyo1</strain>
        <tissue evidence="7">Flight muscle</tissue>
    </source>
</reference>
<feature type="compositionally biased region" description="Low complexity" evidence="5">
    <location>
        <begin position="43"/>
        <end position="54"/>
    </location>
</feature>
<organism evidence="7 8">
    <name type="scientific">Myotis myotis</name>
    <name type="common">Greater mouse-eared bat</name>
    <name type="synonym">Vespertilio myotis</name>
    <dbReference type="NCBI Taxonomy" id="51298"/>
    <lineage>
        <taxon>Eukaryota</taxon>
        <taxon>Metazoa</taxon>
        <taxon>Chordata</taxon>
        <taxon>Craniata</taxon>
        <taxon>Vertebrata</taxon>
        <taxon>Euteleostomi</taxon>
        <taxon>Mammalia</taxon>
        <taxon>Eutheria</taxon>
        <taxon>Laurasiatheria</taxon>
        <taxon>Chiroptera</taxon>
        <taxon>Yangochiroptera</taxon>
        <taxon>Vespertilionidae</taxon>
        <taxon>Myotis</taxon>
    </lineage>
</organism>
<dbReference type="Pfam" id="PF09030">
    <property type="entry name" value="Creb_binding"/>
    <property type="match status" value="1"/>
</dbReference>
<evidence type="ECO:0000313" key="7">
    <source>
        <dbReference type="EMBL" id="KAF6360246.1"/>
    </source>
</evidence>
<keyword evidence="2" id="KW-0805">Transcription regulation</keyword>
<dbReference type="InterPro" id="IPR009110">
    <property type="entry name" value="Nuc_rcpt_coact"/>
</dbReference>
<evidence type="ECO:0000256" key="3">
    <source>
        <dbReference type="ARBA" id="ARBA00023163"/>
    </source>
</evidence>
<evidence type="ECO:0000313" key="8">
    <source>
        <dbReference type="Proteomes" id="UP000527355"/>
    </source>
</evidence>
<evidence type="ECO:0000259" key="6">
    <source>
        <dbReference type="Pfam" id="PF09030"/>
    </source>
</evidence>
<dbReference type="GO" id="GO:0005634">
    <property type="term" value="C:nucleus"/>
    <property type="evidence" value="ECO:0007669"/>
    <property type="project" value="InterPro"/>
</dbReference>
<evidence type="ECO:0000256" key="4">
    <source>
        <dbReference type="ARBA" id="ARBA00023242"/>
    </source>
</evidence>
<dbReference type="EMBL" id="JABWUV010000004">
    <property type="protein sequence ID" value="KAF6360246.1"/>
    <property type="molecule type" value="Genomic_DNA"/>
</dbReference>
<sequence length="128" mass="13732">MSLAGFSSVARTQAPTTVCTGKPTNQMPAPPPPPRHTCSSGGARQIAREAQQQQHLYWVSTNNGMPLRHRDTREPDGPHGPECDPTRPKVHPPQNMSPGALQDLLQTLKSPSSPSSSTYSTSSSQSFS</sequence>
<evidence type="ECO:0000256" key="1">
    <source>
        <dbReference type="ARBA" id="ARBA00022737"/>
    </source>
</evidence>
<dbReference type="Proteomes" id="UP000527355">
    <property type="component" value="Unassembled WGS sequence"/>
</dbReference>
<keyword evidence="1" id="KW-0677">Repeat</keyword>
<dbReference type="InterPro" id="IPR014744">
    <property type="entry name" value="Nuc_rcpt_coact_CREBbp"/>
</dbReference>
<keyword evidence="8" id="KW-1185">Reference proteome</keyword>
<gene>
    <name evidence="7" type="ORF">mMyoMyo1_011192</name>
</gene>
<name>A0A7J7YF41_MYOMY</name>
<keyword evidence="3" id="KW-0804">Transcription</keyword>
<protein>
    <recommendedName>
        <fullName evidence="6">Nuclear receptor coactivator CREB-bp-like interlocking domain-containing protein</fullName>
    </recommendedName>
</protein>
<keyword evidence="4" id="KW-0539">Nucleus</keyword>
<dbReference type="GO" id="GO:0000123">
    <property type="term" value="C:histone acetyltransferase complex"/>
    <property type="evidence" value="ECO:0007669"/>
    <property type="project" value="InterPro"/>
</dbReference>
<dbReference type="GO" id="GO:0003713">
    <property type="term" value="F:transcription coactivator activity"/>
    <property type="evidence" value="ECO:0007669"/>
    <property type="project" value="InterPro"/>
</dbReference>
<accession>A0A7J7YF41</accession>
<feature type="compositionally biased region" description="Basic and acidic residues" evidence="5">
    <location>
        <begin position="68"/>
        <end position="87"/>
    </location>
</feature>
<feature type="domain" description="Nuclear receptor coactivator CREB-bp-like interlocking" evidence="6">
    <location>
        <begin position="46"/>
        <end position="115"/>
    </location>
</feature>
<dbReference type="GO" id="GO:0045944">
    <property type="term" value="P:positive regulation of transcription by RNA polymerase II"/>
    <property type="evidence" value="ECO:0007669"/>
    <property type="project" value="UniProtKB-ARBA"/>
</dbReference>
<feature type="compositionally biased region" description="Low complexity" evidence="5">
    <location>
        <begin position="110"/>
        <end position="128"/>
    </location>
</feature>
<proteinExistence type="predicted"/>
<dbReference type="AlphaFoldDB" id="A0A7J7YF41"/>
<feature type="region of interest" description="Disordered" evidence="5">
    <location>
        <begin position="1"/>
        <end position="128"/>
    </location>
</feature>